<sequence length="208" mass="22309">MRITRTIRRLFTLLATAALAVAALVASTGPATAAPLQPIPKLDTERYLGSWWQLAAVPAFFNLNCAKDTKATYTLIDATTIGVENTCTTFTGQTNGVKGQAKVVDPVTKAQLSVSFPQVPVSIDPNNAPNYIVTWIADGATPDDPYQFALVGDPTRFSGFVLSRDKVVTTETLRMLRGQVEKAGFNSCTFLVSPTTGGRTDYSPLCTV</sequence>
<reference evidence="4" key="1">
    <citation type="submission" date="2022-10" db="EMBL/GenBank/DDBJ databases">
        <title>WGS of marine actinomycetes from Thailand.</title>
        <authorList>
            <person name="Thawai C."/>
        </authorList>
    </citation>
    <scope>NUCLEOTIDE SEQUENCE</scope>
    <source>
        <strain evidence="4">SW21</strain>
    </source>
</reference>
<dbReference type="InterPro" id="IPR012674">
    <property type="entry name" value="Calycin"/>
</dbReference>
<evidence type="ECO:0000313" key="4">
    <source>
        <dbReference type="EMBL" id="MCX2967165.1"/>
    </source>
</evidence>
<dbReference type="GO" id="GO:0005737">
    <property type="term" value="C:cytoplasm"/>
    <property type="evidence" value="ECO:0007669"/>
    <property type="project" value="TreeGrafter"/>
</dbReference>
<dbReference type="EMBL" id="JAPKFM010000046">
    <property type="protein sequence ID" value="MCX2967165.1"/>
    <property type="molecule type" value="Genomic_DNA"/>
</dbReference>
<comment type="caution">
    <text evidence="4">The sequence shown here is derived from an EMBL/GenBank/DDBJ whole genome shotgun (WGS) entry which is preliminary data.</text>
</comment>
<feature type="signal peptide" evidence="2">
    <location>
        <begin position="1"/>
        <end position="33"/>
    </location>
</feature>
<dbReference type="AlphaFoldDB" id="A0A9X3D983"/>
<dbReference type="PANTHER" id="PTHR10612:SF34">
    <property type="entry name" value="APOLIPOPROTEIN D"/>
    <property type="match status" value="1"/>
</dbReference>
<feature type="domain" description="Lipocalin/cytosolic fatty-acid binding" evidence="3">
    <location>
        <begin position="42"/>
        <end position="191"/>
    </location>
</feature>
<evidence type="ECO:0000256" key="2">
    <source>
        <dbReference type="PIRNR" id="PIRNR036893"/>
    </source>
</evidence>
<dbReference type="InterPro" id="IPR022271">
    <property type="entry name" value="Lipocalin_ApoD"/>
</dbReference>
<dbReference type="SUPFAM" id="SSF50814">
    <property type="entry name" value="Lipocalins"/>
    <property type="match status" value="1"/>
</dbReference>
<dbReference type="PROSITE" id="PS51318">
    <property type="entry name" value="TAT"/>
    <property type="match status" value="1"/>
</dbReference>
<dbReference type="Pfam" id="PF08212">
    <property type="entry name" value="Lipocalin_2"/>
    <property type="match status" value="1"/>
</dbReference>
<dbReference type="GO" id="GO:0000302">
    <property type="term" value="P:response to reactive oxygen species"/>
    <property type="evidence" value="ECO:0007669"/>
    <property type="project" value="TreeGrafter"/>
</dbReference>
<dbReference type="PIRSF" id="PIRSF036893">
    <property type="entry name" value="Lipocalin_ApoD"/>
    <property type="match status" value="1"/>
</dbReference>
<dbReference type="GO" id="GO:0006629">
    <property type="term" value="P:lipid metabolic process"/>
    <property type="evidence" value="ECO:0007669"/>
    <property type="project" value="TreeGrafter"/>
</dbReference>
<evidence type="ECO:0000256" key="1">
    <source>
        <dbReference type="ARBA" id="ARBA00006889"/>
    </source>
</evidence>
<evidence type="ECO:0000313" key="5">
    <source>
        <dbReference type="Proteomes" id="UP001143347"/>
    </source>
</evidence>
<organism evidence="4 5">
    <name type="scientific">Gordonia aquimaris</name>
    <dbReference type="NCBI Taxonomy" id="2984863"/>
    <lineage>
        <taxon>Bacteria</taxon>
        <taxon>Bacillati</taxon>
        <taxon>Actinomycetota</taxon>
        <taxon>Actinomycetes</taxon>
        <taxon>Mycobacteriales</taxon>
        <taxon>Gordoniaceae</taxon>
        <taxon>Gordonia</taxon>
    </lineage>
</organism>
<evidence type="ECO:0000259" key="3">
    <source>
        <dbReference type="Pfam" id="PF08212"/>
    </source>
</evidence>
<keyword evidence="5" id="KW-1185">Reference proteome</keyword>
<accession>A0A9X3D983</accession>
<keyword evidence="2" id="KW-0732">Signal</keyword>
<dbReference type="Gene3D" id="2.40.128.20">
    <property type="match status" value="1"/>
</dbReference>
<name>A0A9X3D983_9ACTN</name>
<gene>
    <name evidence="4" type="ORF">OSB52_24155</name>
</gene>
<dbReference type="PANTHER" id="PTHR10612">
    <property type="entry name" value="APOLIPOPROTEIN D"/>
    <property type="match status" value="1"/>
</dbReference>
<dbReference type="RefSeq" id="WP_266063867.1">
    <property type="nucleotide sequence ID" value="NZ_JAPKFM010000046.1"/>
</dbReference>
<dbReference type="InterPro" id="IPR000566">
    <property type="entry name" value="Lipocln_cytosolic_FA-bd_dom"/>
</dbReference>
<feature type="chain" id="PRO_5041032862" evidence="2">
    <location>
        <begin position="34"/>
        <end position="208"/>
    </location>
</feature>
<dbReference type="CDD" id="cd19438">
    <property type="entry name" value="lipocalin_Blc-like"/>
    <property type="match status" value="1"/>
</dbReference>
<dbReference type="Proteomes" id="UP001143347">
    <property type="component" value="Unassembled WGS sequence"/>
</dbReference>
<comment type="similarity">
    <text evidence="1 2">Belongs to the calycin superfamily. Lipocalin family.</text>
</comment>
<dbReference type="InterPro" id="IPR047202">
    <property type="entry name" value="Lipocalin_Blc-like_dom"/>
</dbReference>
<dbReference type="InterPro" id="IPR006311">
    <property type="entry name" value="TAT_signal"/>
</dbReference>
<proteinExistence type="inferred from homology"/>
<protein>
    <submittedName>
        <fullName evidence="4">Lipocalin family protein</fullName>
    </submittedName>
</protein>